<dbReference type="Gene3D" id="1.25.40.10">
    <property type="entry name" value="Tetratricopeptide repeat domain"/>
    <property type="match status" value="1"/>
</dbReference>
<dbReference type="Gene3D" id="3.40.710.10">
    <property type="entry name" value="DD-peptidase/beta-lactamase superfamily"/>
    <property type="match status" value="1"/>
</dbReference>
<dbReference type="PANTHER" id="PTHR46825:SF9">
    <property type="entry name" value="BETA-LACTAMASE-RELATED DOMAIN-CONTAINING PROTEIN"/>
    <property type="match status" value="1"/>
</dbReference>
<reference evidence="3 4" key="1">
    <citation type="submission" date="2016-11" db="EMBL/GenBank/DDBJ databases">
        <authorList>
            <person name="Jaros S."/>
            <person name="Januszkiewicz K."/>
            <person name="Wedrychowicz H."/>
        </authorList>
    </citation>
    <scope>NUCLEOTIDE SEQUENCE [LARGE SCALE GENOMIC DNA]</scope>
    <source>
        <strain evidence="3 4">DSM 6792</strain>
    </source>
</reference>
<dbReference type="PROSITE" id="PS50005">
    <property type="entry name" value="TPR"/>
    <property type="match status" value="1"/>
</dbReference>
<evidence type="ECO:0000313" key="4">
    <source>
        <dbReference type="Proteomes" id="UP000184112"/>
    </source>
</evidence>
<dbReference type="InterPro" id="IPR001466">
    <property type="entry name" value="Beta-lactam-related"/>
</dbReference>
<dbReference type="Proteomes" id="UP000184112">
    <property type="component" value="Unassembled WGS sequence"/>
</dbReference>
<organism evidence="3 4">
    <name type="scientific">Flavobacterium johnsoniae</name>
    <name type="common">Cytophaga johnsonae</name>
    <dbReference type="NCBI Taxonomy" id="986"/>
    <lineage>
        <taxon>Bacteria</taxon>
        <taxon>Pseudomonadati</taxon>
        <taxon>Bacteroidota</taxon>
        <taxon>Flavobacteriia</taxon>
        <taxon>Flavobacteriales</taxon>
        <taxon>Flavobacteriaceae</taxon>
        <taxon>Flavobacterium</taxon>
    </lineage>
</organism>
<dbReference type="InterPro" id="IPR050491">
    <property type="entry name" value="AmpC-like"/>
</dbReference>
<evidence type="ECO:0000256" key="1">
    <source>
        <dbReference type="PROSITE-ProRule" id="PRU00339"/>
    </source>
</evidence>
<name>A0A1M5V194_FLAJO</name>
<dbReference type="InterPro" id="IPR012338">
    <property type="entry name" value="Beta-lactam/transpept-like"/>
</dbReference>
<dbReference type="SUPFAM" id="SSF48452">
    <property type="entry name" value="TPR-like"/>
    <property type="match status" value="1"/>
</dbReference>
<dbReference type="EMBL" id="FQWH01000015">
    <property type="protein sequence ID" value="SHH69011.1"/>
    <property type="molecule type" value="Genomic_DNA"/>
</dbReference>
<dbReference type="SUPFAM" id="SSF56601">
    <property type="entry name" value="beta-lactamase/transpeptidase-like"/>
    <property type="match status" value="1"/>
</dbReference>
<dbReference type="SMART" id="SM00028">
    <property type="entry name" value="TPR"/>
    <property type="match status" value="2"/>
</dbReference>
<dbReference type="InterPro" id="IPR011990">
    <property type="entry name" value="TPR-like_helical_dom_sf"/>
</dbReference>
<protein>
    <submittedName>
        <fullName evidence="3">CubicO group peptidase, beta-lactamase class C family</fullName>
    </submittedName>
</protein>
<dbReference type="RefSeq" id="WP_073411219.1">
    <property type="nucleotide sequence ID" value="NZ_FQWH01000015.1"/>
</dbReference>
<dbReference type="AlphaFoldDB" id="A0A1M5V194"/>
<dbReference type="InterPro" id="IPR019734">
    <property type="entry name" value="TPR_rpt"/>
</dbReference>
<keyword evidence="1" id="KW-0802">TPR repeat</keyword>
<sequence length="483" mass="55608">MKKIFNGFLFLFVINFSFGQNTNNKLTEQKIDSYIKEVIEVNEIPGAALAVIKNGKVIYEKYFGKASLEDNKAVDKNTAFKIFSTTKLITNVGVFQLIDKGKLSLEDPISKYLENLPKEWQDIKIKNLLTHSSGLPDFVKFDDISISIPYSEKLAILSKKPMEFATGNEYRYNQTNYLFLAKIIEKITGQTFEDYILQNQFPSIQSGVYFSSNFGEAHPNSAFRYVNYNYETKKYTKSTTNSGFDAHSSNGLNITLQNFIKWNKNLDNDIFLKKKTKYSMWKPFAYGNQTDRFGYGWEITPLNKILSYGFSGGNETAFRKFVNNDLTIIFLSNGHKYSNLYIHSQVINHVASIADPGLTDEYLLADEKLTQDFLKLDIDKSTENYFNLKKVHPEWDFEYRLNAIGYTLMNYGRINDAIKVFEINTNENPKSGNAFDSLAEGFFNNNQFETSKENYKKALELNPDNTNAKEMLDKIKKITEKKS</sequence>
<feature type="domain" description="Beta-lactamase-related" evidence="2">
    <location>
        <begin position="32"/>
        <end position="336"/>
    </location>
</feature>
<accession>A0A1M5V194</accession>
<evidence type="ECO:0000313" key="3">
    <source>
        <dbReference type="EMBL" id="SHH69011.1"/>
    </source>
</evidence>
<dbReference type="Pfam" id="PF00144">
    <property type="entry name" value="Beta-lactamase"/>
    <property type="match status" value="1"/>
</dbReference>
<feature type="repeat" description="TPR" evidence="1">
    <location>
        <begin position="432"/>
        <end position="465"/>
    </location>
</feature>
<evidence type="ECO:0000259" key="2">
    <source>
        <dbReference type="Pfam" id="PF00144"/>
    </source>
</evidence>
<dbReference type="PANTHER" id="PTHR46825">
    <property type="entry name" value="D-ALANYL-D-ALANINE-CARBOXYPEPTIDASE/ENDOPEPTIDASE AMPH"/>
    <property type="match status" value="1"/>
</dbReference>
<proteinExistence type="predicted"/>
<gene>
    <name evidence="3" type="ORF">SAMN05444388_11587</name>
</gene>